<dbReference type="AlphaFoldDB" id="A0A5D0RG73"/>
<gene>
    <name evidence="1" type="ORF">ES674_08715</name>
</gene>
<dbReference type="EMBL" id="VSKK01000001">
    <property type="protein sequence ID" value="TYB79815.1"/>
    <property type="molecule type" value="Genomic_DNA"/>
</dbReference>
<accession>A0A5D0RG73</accession>
<organism evidence="1 2">
    <name type="scientific">Bizionia myxarmorum</name>
    <dbReference type="NCBI Taxonomy" id="291186"/>
    <lineage>
        <taxon>Bacteria</taxon>
        <taxon>Pseudomonadati</taxon>
        <taxon>Bacteroidota</taxon>
        <taxon>Flavobacteriia</taxon>
        <taxon>Flavobacteriales</taxon>
        <taxon>Flavobacteriaceae</taxon>
        <taxon>Bizionia</taxon>
    </lineage>
</organism>
<proteinExistence type="predicted"/>
<comment type="caution">
    <text evidence="1">The sequence shown here is derived from an EMBL/GenBank/DDBJ whole genome shotgun (WGS) entry which is preliminary data.</text>
</comment>
<dbReference type="OrthoDB" id="43316at2"/>
<keyword evidence="2" id="KW-1185">Reference proteome</keyword>
<dbReference type="PANTHER" id="PTHR34580">
    <property type="match status" value="1"/>
</dbReference>
<dbReference type="PANTHER" id="PTHR34580:SF9">
    <property type="entry name" value="SLL5097 PROTEIN"/>
    <property type="match status" value="1"/>
</dbReference>
<evidence type="ECO:0000313" key="1">
    <source>
        <dbReference type="EMBL" id="TYB79815.1"/>
    </source>
</evidence>
<reference evidence="1 2" key="1">
    <citation type="submission" date="2019-08" db="EMBL/GenBank/DDBJ databases">
        <title>Genomes of Antarctic Bizionia species.</title>
        <authorList>
            <person name="Bowman J.P."/>
        </authorList>
    </citation>
    <scope>NUCLEOTIDE SEQUENCE [LARGE SCALE GENOMIC DNA]</scope>
    <source>
        <strain evidence="1 2">ADA-4</strain>
    </source>
</reference>
<dbReference type="InterPro" id="IPR051534">
    <property type="entry name" value="CBASS_pafABC_assoc_protein"/>
</dbReference>
<dbReference type="Proteomes" id="UP000323720">
    <property type="component" value="Unassembled WGS sequence"/>
</dbReference>
<evidence type="ECO:0000313" key="2">
    <source>
        <dbReference type="Proteomes" id="UP000323720"/>
    </source>
</evidence>
<name>A0A5D0RG73_9FLAO</name>
<sequence length="358" mass="42688">MSWSRLSFQIYKNRLRISHLKLYYYFSFSNQDMTPEFLRRYYILRIISNPKVYGVEKNGFVTLEDLQNSLDQLRSNNIDDPLYDKLNQYSQKTVKRDLDKIKSYYHTLILHKRHSGYYIDSYEITEALKEVYDKTELYLLHHHAHLWKDHFTASRSSLSLQVDLVPLINAIEQQFLVEISYSGWYDDNGFQIISGFFQPLHIKEINQAWYLIAHNEQYGIYAFCLDDRIKALKISKQIVKQPVDFSPSEYFKNVIGILKTGLKPEWIHIQVANHHFKYLEGNPLHHSQQIVSRPKELDTPSLDYTDPHIWGEIKVFLEPNYEFLMTIYKYNLWVKVVSPVHVMADVKNHLELMLGYYN</sequence>
<protein>
    <submittedName>
        <fullName evidence="1">WYL domain-containing protein</fullName>
    </submittedName>
</protein>